<reference evidence="1 2" key="1">
    <citation type="submission" date="2013-07" db="EMBL/GenBank/DDBJ databases">
        <title>Thalassospira permensis NBRC 106175 Genome Sequencing.</title>
        <authorList>
            <person name="Lai Q."/>
            <person name="Shao Z."/>
        </authorList>
    </citation>
    <scope>NUCLEOTIDE SEQUENCE [LARGE SCALE GENOMIC DNA]</scope>
    <source>
        <strain evidence="1 2">NBRC 106175</strain>
    </source>
</reference>
<evidence type="ECO:0000313" key="2">
    <source>
        <dbReference type="Proteomes" id="UP000027463"/>
    </source>
</evidence>
<keyword evidence="2" id="KW-1185">Reference proteome</keyword>
<comment type="caution">
    <text evidence="1">The sequence shown here is derived from an EMBL/GenBank/DDBJ whole genome shotgun (WGS) entry which is preliminary data.</text>
</comment>
<sequence>MFARTEWLPDSLEERLPFSIPNQLLPHEFITPENV</sequence>
<name>A0ABR4TU53_9PROT</name>
<gene>
    <name evidence="1" type="ORF">SMB34_01430</name>
</gene>
<accession>A0ABR4TU53</accession>
<protein>
    <submittedName>
        <fullName evidence="1">Uncharacterized protein</fullName>
    </submittedName>
</protein>
<proteinExistence type="predicted"/>
<organism evidence="1 2">
    <name type="scientific">Thalassospira permensis NBRC 106175</name>
    <dbReference type="NCBI Taxonomy" id="1353532"/>
    <lineage>
        <taxon>Bacteria</taxon>
        <taxon>Pseudomonadati</taxon>
        <taxon>Pseudomonadota</taxon>
        <taxon>Alphaproteobacteria</taxon>
        <taxon>Rhodospirillales</taxon>
        <taxon>Thalassospiraceae</taxon>
        <taxon>Thalassospira</taxon>
    </lineage>
</organism>
<evidence type="ECO:0000313" key="1">
    <source>
        <dbReference type="EMBL" id="KEO59674.1"/>
    </source>
</evidence>
<dbReference type="EMBL" id="AUNC01000001">
    <property type="protein sequence ID" value="KEO59674.1"/>
    <property type="molecule type" value="Genomic_DNA"/>
</dbReference>
<dbReference type="Proteomes" id="UP000027463">
    <property type="component" value="Unassembled WGS sequence"/>
</dbReference>